<dbReference type="InterPro" id="IPR002129">
    <property type="entry name" value="PyrdxlP-dep_de-COase"/>
</dbReference>
<comment type="similarity">
    <text evidence="2 7">Belongs to the group II decarboxylase family.</text>
</comment>
<reference evidence="8 9" key="1">
    <citation type="submission" date="2015-11" db="EMBL/GenBank/DDBJ databases">
        <authorList>
            <person name="Zhang Y."/>
            <person name="Guo Z."/>
        </authorList>
    </citation>
    <scope>NUCLEOTIDE SEQUENCE [LARGE SCALE GENOMIC DNA]</scope>
    <source>
        <strain evidence="8 9">KCTC 32221</strain>
    </source>
</reference>
<dbReference type="InterPro" id="IPR015424">
    <property type="entry name" value="PyrdxlP-dep_Trfase"/>
</dbReference>
<keyword evidence="4 6" id="KW-0663">Pyridoxal phosphate</keyword>
<evidence type="ECO:0000313" key="9">
    <source>
        <dbReference type="Proteomes" id="UP000065641"/>
    </source>
</evidence>
<organism evidence="8 9">
    <name type="scientific">Pseudohongiella spirulinae</name>
    <dbReference type="NCBI Taxonomy" id="1249552"/>
    <lineage>
        <taxon>Bacteria</taxon>
        <taxon>Pseudomonadati</taxon>
        <taxon>Pseudomonadota</taxon>
        <taxon>Gammaproteobacteria</taxon>
        <taxon>Pseudomonadales</taxon>
        <taxon>Pseudohongiellaceae</taxon>
        <taxon>Pseudohongiella</taxon>
    </lineage>
</organism>
<dbReference type="PATRIC" id="fig|1249552.3.peg.1032"/>
<dbReference type="GO" id="GO:0016831">
    <property type="term" value="F:carboxy-lyase activity"/>
    <property type="evidence" value="ECO:0007669"/>
    <property type="project" value="UniProtKB-KW"/>
</dbReference>
<dbReference type="AlphaFoldDB" id="A0A0S2KBH9"/>
<dbReference type="KEGG" id="pspi:PS2015_1026"/>
<evidence type="ECO:0000256" key="4">
    <source>
        <dbReference type="ARBA" id="ARBA00022898"/>
    </source>
</evidence>
<dbReference type="SUPFAM" id="SSF53383">
    <property type="entry name" value="PLP-dependent transferases"/>
    <property type="match status" value="1"/>
</dbReference>
<dbReference type="PANTHER" id="PTHR45677:SF8">
    <property type="entry name" value="CYSTEINE SULFINIC ACID DECARBOXYLASE"/>
    <property type="match status" value="1"/>
</dbReference>
<dbReference type="InterPro" id="IPR022517">
    <property type="entry name" value="Asp_decarboxylase_pyridox"/>
</dbReference>
<dbReference type="InterPro" id="IPR015421">
    <property type="entry name" value="PyrdxlP-dep_Trfase_major"/>
</dbReference>
<evidence type="ECO:0000256" key="1">
    <source>
        <dbReference type="ARBA" id="ARBA00001933"/>
    </source>
</evidence>
<evidence type="ECO:0000256" key="7">
    <source>
        <dbReference type="RuleBase" id="RU000382"/>
    </source>
</evidence>
<keyword evidence="9" id="KW-1185">Reference proteome</keyword>
<sequence length="547" mass="60170">MSESKKLASASLESLYRIFTVPEAPDSTLGRIDQSISQNLAGFLQEHIVASERDLSDIEKDFADPQIPEQPTFVSDQIQFVLDKLVAQSVHISAPSFVGHMASALPYFMLPLSRIMMALNQNLVKVETSKAFTPMERQVVGMIHHLVYGRDKDFYTQWMHDRAHALGSFCSGGTIANLTALWAARNNVLAPTEGFAGLGQEGLVAGMQHYGYKGLAILVSERGHYSLGKAADILGIGRRSLIAIETDANNKIRTDLLAKKCDELAAANIKVMAIVGIAGASETGSIDPLDQMADIAQERGIHFHVDSAWGGPTLFSNTYRPLLKGIERADSVTLDAHKQLYVPMGAGICVFKEPSTLSSVEHHAEYIIRKGSKDLGSHTVEGSRPGMAILVHSGLHIIGRQGYELLIDQGISRARHFADMIRADKDFELISEPELNILTYRYVPQDIQTALESAPASLRTEVNEQLNLVTKRIQKTQRGLGRSFVSRTRLNPHHHNRNAVIVFRAVLANPLTTNQILQDMLAEQKEIAATPPIQALLKQVRNLFCGC</sequence>
<dbReference type="Gene3D" id="3.40.640.10">
    <property type="entry name" value="Type I PLP-dependent aspartate aminotransferase-like (Major domain)"/>
    <property type="match status" value="1"/>
</dbReference>
<comment type="cofactor">
    <cofactor evidence="1 6 7">
        <name>pyridoxal 5'-phosphate</name>
        <dbReference type="ChEBI" id="CHEBI:597326"/>
    </cofactor>
</comment>
<dbReference type="GO" id="GO:0019752">
    <property type="term" value="P:carboxylic acid metabolic process"/>
    <property type="evidence" value="ECO:0007669"/>
    <property type="project" value="InterPro"/>
</dbReference>
<proteinExistence type="inferred from homology"/>
<dbReference type="RefSeq" id="WP_058021209.1">
    <property type="nucleotide sequence ID" value="NZ_CP013189.1"/>
</dbReference>
<dbReference type="GO" id="GO:0030170">
    <property type="term" value="F:pyridoxal phosphate binding"/>
    <property type="evidence" value="ECO:0007669"/>
    <property type="project" value="InterPro"/>
</dbReference>
<accession>A0A0S2KBH9</accession>
<dbReference type="InterPro" id="IPR015422">
    <property type="entry name" value="PyrdxlP-dep_Trfase_small"/>
</dbReference>
<evidence type="ECO:0000256" key="3">
    <source>
        <dbReference type="ARBA" id="ARBA00022793"/>
    </source>
</evidence>
<feature type="modified residue" description="N6-(pyridoxal phosphate)lysine" evidence="6">
    <location>
        <position position="338"/>
    </location>
</feature>
<name>A0A0S2KBH9_9GAMM</name>
<protein>
    <submittedName>
        <fullName evidence="8">Glutamate decarboxylase</fullName>
    </submittedName>
</protein>
<keyword evidence="3" id="KW-0210">Decarboxylase</keyword>
<evidence type="ECO:0000256" key="6">
    <source>
        <dbReference type="PIRSR" id="PIRSR602129-50"/>
    </source>
</evidence>
<dbReference type="OrthoDB" id="9803665at2"/>
<dbReference type="Pfam" id="PF00282">
    <property type="entry name" value="Pyridoxal_deC"/>
    <property type="match status" value="1"/>
</dbReference>
<dbReference type="STRING" id="1249552.PS2015_1026"/>
<dbReference type="EMBL" id="CP013189">
    <property type="protein sequence ID" value="ALO45691.1"/>
    <property type="molecule type" value="Genomic_DNA"/>
</dbReference>
<gene>
    <name evidence="8" type="ORF">PS2015_1026</name>
</gene>
<dbReference type="PANTHER" id="PTHR45677">
    <property type="entry name" value="GLUTAMATE DECARBOXYLASE-RELATED"/>
    <property type="match status" value="1"/>
</dbReference>
<keyword evidence="5 7" id="KW-0456">Lyase</keyword>
<dbReference type="NCBIfam" id="TIGR03799">
    <property type="entry name" value="NOD_PanD_pyr"/>
    <property type="match status" value="1"/>
</dbReference>
<evidence type="ECO:0000313" key="8">
    <source>
        <dbReference type="EMBL" id="ALO45691.1"/>
    </source>
</evidence>
<evidence type="ECO:0000256" key="2">
    <source>
        <dbReference type="ARBA" id="ARBA00009533"/>
    </source>
</evidence>
<evidence type="ECO:0000256" key="5">
    <source>
        <dbReference type="ARBA" id="ARBA00023239"/>
    </source>
</evidence>
<dbReference type="Gene3D" id="3.90.1150.10">
    <property type="entry name" value="Aspartate Aminotransferase, domain 1"/>
    <property type="match status" value="1"/>
</dbReference>
<dbReference type="GO" id="GO:0005737">
    <property type="term" value="C:cytoplasm"/>
    <property type="evidence" value="ECO:0007669"/>
    <property type="project" value="TreeGrafter"/>
</dbReference>
<dbReference type="Proteomes" id="UP000065641">
    <property type="component" value="Chromosome"/>
</dbReference>